<organism evidence="10 11">
    <name type="scientific">Kocuria subflava</name>
    <dbReference type="NCBI Taxonomy" id="1736139"/>
    <lineage>
        <taxon>Bacteria</taxon>
        <taxon>Bacillati</taxon>
        <taxon>Actinomycetota</taxon>
        <taxon>Actinomycetes</taxon>
        <taxon>Micrococcales</taxon>
        <taxon>Micrococcaceae</taxon>
        <taxon>Kocuria</taxon>
    </lineage>
</organism>
<dbReference type="InterPro" id="IPR000878">
    <property type="entry name" value="4pyrrol_Mease"/>
</dbReference>
<dbReference type="PANTHER" id="PTHR46111:SF1">
    <property type="entry name" value="RIBOSOMAL RNA SMALL SUBUNIT METHYLTRANSFERASE I"/>
    <property type="match status" value="1"/>
</dbReference>
<name>A0A846TUM4_9MICC</name>
<keyword evidence="5 6" id="KW-0949">S-adenosyl-L-methionine</keyword>
<evidence type="ECO:0000313" key="10">
    <source>
        <dbReference type="EMBL" id="NKE09444.1"/>
    </source>
</evidence>
<keyword evidence="2 6" id="KW-0698">rRNA processing</keyword>
<dbReference type="InterPro" id="IPR014776">
    <property type="entry name" value="4pyrrole_Mease_sub2"/>
</dbReference>
<comment type="function">
    <text evidence="6">Catalyzes the 2'-O-methylation of the ribose of cytidine 1402 (C1402) in 16S rRNA.</text>
</comment>
<dbReference type="InterPro" id="IPR014777">
    <property type="entry name" value="4pyrrole_Mease_sub1"/>
</dbReference>
<dbReference type="EC" id="2.1.1.198" evidence="6"/>
<keyword evidence="3 6" id="KW-0489">Methyltransferase</keyword>
<evidence type="ECO:0000256" key="8">
    <source>
        <dbReference type="SAM" id="MobiDB-lite"/>
    </source>
</evidence>
<reference evidence="10 11" key="1">
    <citation type="submission" date="2020-02" db="EMBL/GenBank/DDBJ databases">
        <authorList>
            <person name="Sun Q."/>
        </authorList>
    </citation>
    <scope>NUCLEOTIDE SEQUENCE [LARGE SCALE GENOMIC DNA]</scope>
    <source>
        <strain evidence="10 11">YIM 13062</strain>
    </source>
</reference>
<evidence type="ECO:0000256" key="2">
    <source>
        <dbReference type="ARBA" id="ARBA00022552"/>
    </source>
</evidence>
<dbReference type="PANTHER" id="PTHR46111">
    <property type="entry name" value="RIBOSOMAL RNA SMALL SUBUNIT METHYLTRANSFERASE I"/>
    <property type="match status" value="1"/>
</dbReference>
<keyword evidence="1 6" id="KW-0963">Cytoplasm</keyword>
<dbReference type="EMBL" id="JAAVUN010000008">
    <property type="protein sequence ID" value="NKE09444.1"/>
    <property type="molecule type" value="Genomic_DNA"/>
</dbReference>
<dbReference type="HAMAP" id="MF_01877">
    <property type="entry name" value="16SrRNA_methyltr_I"/>
    <property type="match status" value="1"/>
</dbReference>
<dbReference type="GO" id="GO:0046872">
    <property type="term" value="F:metal ion binding"/>
    <property type="evidence" value="ECO:0007669"/>
    <property type="project" value="InterPro"/>
</dbReference>
<dbReference type="PIRSF" id="PIRSF005917">
    <property type="entry name" value="MTase_YraL"/>
    <property type="match status" value="1"/>
</dbReference>
<sequence>MVGDPPAFWVHREVDVPPRVGCVTSQDPIRSPQSSATGEPATSALPSGALVLAGTPIGNLGDASARLREALATAEVIAAEDTRRTRKLASGLGITLSARLVAHHEHNEAASAEDLLAEVRSGRTVLVVSDAGMPTVSDPGYRVAAAAAAEGLTVTALPGPSAVLTALAVSGLPSDRFVFEGFLPRKSGQREARLQDLTTEPRTMVFYEAPHRLGAMLTALTEAFGSARPAVVARELTKLHEEVLRGTVGSLAELVEGEGVRGEIVVVVQGAPEPDPQKPEDLVEEVEALVADGIRLKDAAGAVAAAQGLSKRELYESVLAARES</sequence>
<comment type="catalytic activity">
    <reaction evidence="6">
        <text>cytidine(1402) in 16S rRNA + S-adenosyl-L-methionine = 2'-O-methylcytidine(1402) in 16S rRNA + S-adenosyl-L-homocysteine + H(+)</text>
        <dbReference type="Rhea" id="RHEA:42924"/>
        <dbReference type="Rhea" id="RHEA-COMP:10285"/>
        <dbReference type="Rhea" id="RHEA-COMP:10286"/>
        <dbReference type="ChEBI" id="CHEBI:15378"/>
        <dbReference type="ChEBI" id="CHEBI:57856"/>
        <dbReference type="ChEBI" id="CHEBI:59789"/>
        <dbReference type="ChEBI" id="CHEBI:74495"/>
        <dbReference type="ChEBI" id="CHEBI:82748"/>
        <dbReference type="EC" id="2.1.1.198"/>
    </reaction>
</comment>
<evidence type="ECO:0000256" key="1">
    <source>
        <dbReference type="ARBA" id="ARBA00022490"/>
    </source>
</evidence>
<feature type="compositionally biased region" description="Polar residues" evidence="8">
    <location>
        <begin position="24"/>
        <end position="37"/>
    </location>
</feature>
<dbReference type="InterPro" id="IPR011761">
    <property type="entry name" value="ATP-grasp"/>
</dbReference>
<evidence type="ECO:0000259" key="9">
    <source>
        <dbReference type="PROSITE" id="PS50975"/>
    </source>
</evidence>
<evidence type="ECO:0000313" key="11">
    <source>
        <dbReference type="Proteomes" id="UP000521379"/>
    </source>
</evidence>
<keyword evidence="11" id="KW-1185">Reference proteome</keyword>
<comment type="caution">
    <text evidence="10">The sequence shown here is derived from an EMBL/GenBank/DDBJ whole genome shotgun (WGS) entry which is preliminary data.</text>
</comment>
<evidence type="ECO:0000256" key="6">
    <source>
        <dbReference type="HAMAP-Rule" id="MF_01877"/>
    </source>
</evidence>
<keyword evidence="7" id="KW-0067">ATP-binding</keyword>
<dbReference type="GO" id="GO:0005737">
    <property type="term" value="C:cytoplasm"/>
    <property type="evidence" value="ECO:0007669"/>
    <property type="project" value="UniProtKB-SubCell"/>
</dbReference>
<dbReference type="Pfam" id="PF00590">
    <property type="entry name" value="TP_methylase"/>
    <property type="match status" value="1"/>
</dbReference>
<dbReference type="NCBIfam" id="TIGR00096">
    <property type="entry name" value="16S rRNA (cytidine(1402)-2'-O)-methyltransferase"/>
    <property type="match status" value="1"/>
</dbReference>
<dbReference type="GO" id="GO:0005524">
    <property type="term" value="F:ATP binding"/>
    <property type="evidence" value="ECO:0007669"/>
    <property type="project" value="UniProtKB-UniRule"/>
</dbReference>
<dbReference type="Gene3D" id="3.40.1010.10">
    <property type="entry name" value="Cobalt-precorrin-4 Transmethylase, Domain 1"/>
    <property type="match status" value="1"/>
</dbReference>
<dbReference type="PROSITE" id="PS01296">
    <property type="entry name" value="RSMI"/>
    <property type="match status" value="1"/>
</dbReference>
<dbReference type="SUPFAM" id="SSF53790">
    <property type="entry name" value="Tetrapyrrole methylase"/>
    <property type="match status" value="1"/>
</dbReference>
<dbReference type="Proteomes" id="UP000521379">
    <property type="component" value="Unassembled WGS sequence"/>
</dbReference>
<evidence type="ECO:0000256" key="4">
    <source>
        <dbReference type="ARBA" id="ARBA00022679"/>
    </source>
</evidence>
<evidence type="ECO:0000256" key="5">
    <source>
        <dbReference type="ARBA" id="ARBA00022691"/>
    </source>
</evidence>
<evidence type="ECO:0000256" key="3">
    <source>
        <dbReference type="ARBA" id="ARBA00022603"/>
    </source>
</evidence>
<dbReference type="CDD" id="cd11648">
    <property type="entry name" value="RsmI"/>
    <property type="match status" value="1"/>
</dbReference>
<dbReference type="InterPro" id="IPR018063">
    <property type="entry name" value="SAM_MeTrfase_RsmI_CS"/>
</dbReference>
<evidence type="ECO:0000256" key="7">
    <source>
        <dbReference type="PROSITE-ProRule" id="PRU00409"/>
    </source>
</evidence>
<feature type="domain" description="ATP-grasp" evidence="9">
    <location>
        <begin position="86"/>
        <end position="320"/>
    </location>
</feature>
<accession>A0A846TUM4</accession>
<dbReference type="InterPro" id="IPR008189">
    <property type="entry name" value="rRNA_ssu_MeTfrase_I"/>
</dbReference>
<protein>
    <recommendedName>
        <fullName evidence="6">Ribosomal RNA small subunit methyltransferase I</fullName>
        <ecNumber evidence="6">2.1.1.198</ecNumber>
    </recommendedName>
    <alternativeName>
        <fullName evidence="6">16S rRNA 2'-O-ribose C1402 methyltransferase</fullName>
    </alternativeName>
    <alternativeName>
        <fullName evidence="6">rRNA (cytidine-2'-O-)-methyltransferase RsmI</fullName>
    </alternativeName>
</protein>
<feature type="region of interest" description="Disordered" evidence="8">
    <location>
        <begin position="24"/>
        <end position="44"/>
    </location>
</feature>
<dbReference type="FunFam" id="3.30.950.10:FF:000002">
    <property type="entry name" value="Ribosomal RNA small subunit methyltransferase I"/>
    <property type="match status" value="1"/>
</dbReference>
<dbReference type="Gene3D" id="3.30.950.10">
    <property type="entry name" value="Methyltransferase, Cobalt-precorrin-4 Transmethylase, Domain 2"/>
    <property type="match status" value="1"/>
</dbReference>
<dbReference type="InterPro" id="IPR035996">
    <property type="entry name" value="4pyrrol_Methylase_sf"/>
</dbReference>
<dbReference type="PROSITE" id="PS50975">
    <property type="entry name" value="ATP_GRASP"/>
    <property type="match status" value="1"/>
</dbReference>
<dbReference type="AlphaFoldDB" id="A0A846TUM4"/>
<comment type="subcellular location">
    <subcellularLocation>
        <location evidence="6">Cytoplasm</location>
    </subcellularLocation>
</comment>
<gene>
    <name evidence="6 10" type="primary">rsmI</name>
    <name evidence="10" type="ORF">GTW58_05715</name>
</gene>
<dbReference type="FunFam" id="3.40.1010.10:FF:000007">
    <property type="entry name" value="Ribosomal RNA small subunit methyltransferase I"/>
    <property type="match status" value="1"/>
</dbReference>
<comment type="similarity">
    <text evidence="6">Belongs to the methyltransferase superfamily. RsmI family.</text>
</comment>
<keyword evidence="4 6" id="KW-0808">Transferase</keyword>
<keyword evidence="7" id="KW-0547">Nucleotide-binding</keyword>
<dbReference type="GO" id="GO:0070677">
    <property type="term" value="F:rRNA (cytosine-2'-O-)-methyltransferase activity"/>
    <property type="evidence" value="ECO:0007669"/>
    <property type="project" value="UniProtKB-UniRule"/>
</dbReference>
<proteinExistence type="inferred from homology"/>